<name>A0ABV9RW82_9PSEU</name>
<reference evidence="4" key="1">
    <citation type="journal article" date="2019" name="Int. J. Syst. Evol. Microbiol.">
        <title>The Global Catalogue of Microorganisms (GCM) 10K type strain sequencing project: providing services to taxonomists for standard genome sequencing and annotation.</title>
        <authorList>
            <consortium name="The Broad Institute Genomics Platform"/>
            <consortium name="The Broad Institute Genome Sequencing Center for Infectious Disease"/>
            <person name="Wu L."/>
            <person name="Ma J."/>
        </authorList>
    </citation>
    <scope>NUCLEOTIDE SEQUENCE [LARGE SCALE GENOMIC DNA]</scope>
    <source>
        <strain evidence="4">CCUG 50347</strain>
    </source>
</reference>
<dbReference type="Proteomes" id="UP001595909">
    <property type="component" value="Unassembled WGS sequence"/>
</dbReference>
<evidence type="ECO:0000256" key="1">
    <source>
        <dbReference type="SAM" id="MobiDB-lite"/>
    </source>
</evidence>
<evidence type="ECO:0000256" key="2">
    <source>
        <dbReference type="SAM" id="Phobius"/>
    </source>
</evidence>
<evidence type="ECO:0000313" key="3">
    <source>
        <dbReference type="EMBL" id="MFC4836397.1"/>
    </source>
</evidence>
<keyword evidence="2" id="KW-0472">Membrane</keyword>
<feature type="transmembrane region" description="Helical" evidence="2">
    <location>
        <begin position="28"/>
        <end position="50"/>
    </location>
</feature>
<feature type="region of interest" description="Disordered" evidence="1">
    <location>
        <begin position="1"/>
        <end position="23"/>
    </location>
</feature>
<feature type="transmembrane region" description="Helical" evidence="2">
    <location>
        <begin position="97"/>
        <end position="117"/>
    </location>
</feature>
<feature type="transmembrane region" description="Helical" evidence="2">
    <location>
        <begin position="129"/>
        <end position="150"/>
    </location>
</feature>
<proteinExistence type="predicted"/>
<keyword evidence="2" id="KW-1133">Transmembrane helix</keyword>
<organism evidence="3 4">
    <name type="scientific">Actinomycetospora chibensis</name>
    <dbReference type="NCBI Taxonomy" id="663606"/>
    <lineage>
        <taxon>Bacteria</taxon>
        <taxon>Bacillati</taxon>
        <taxon>Actinomycetota</taxon>
        <taxon>Actinomycetes</taxon>
        <taxon>Pseudonocardiales</taxon>
        <taxon>Pseudonocardiaceae</taxon>
        <taxon>Actinomycetospora</taxon>
    </lineage>
</organism>
<accession>A0ABV9RW82</accession>
<evidence type="ECO:0000313" key="4">
    <source>
        <dbReference type="Proteomes" id="UP001595909"/>
    </source>
</evidence>
<sequence length="153" mass="15714">MTDPRTTDPHTGPPRTDGPPPRDARVDFGAGALVAAVAVLVLLLAAVLPWTGLGASGWEVVLGRPGVTVLPRLFGTLAVVFGVVGTAVTLLTARWPLVFVTAAGCAITSVTGLWAIWSQNTSAGSGPGGGLWLALLAMIVLTGRWAGYAFSRR</sequence>
<dbReference type="EMBL" id="JBHSIM010000062">
    <property type="protein sequence ID" value="MFC4836397.1"/>
    <property type="molecule type" value="Genomic_DNA"/>
</dbReference>
<comment type="caution">
    <text evidence="3">The sequence shown here is derived from an EMBL/GenBank/DDBJ whole genome shotgun (WGS) entry which is preliminary data.</text>
</comment>
<feature type="transmembrane region" description="Helical" evidence="2">
    <location>
        <begin position="70"/>
        <end position="90"/>
    </location>
</feature>
<protein>
    <submittedName>
        <fullName evidence="3">Uncharacterized protein</fullName>
    </submittedName>
</protein>
<keyword evidence="2" id="KW-0812">Transmembrane</keyword>
<keyword evidence="4" id="KW-1185">Reference proteome</keyword>
<dbReference type="RefSeq" id="WP_274189207.1">
    <property type="nucleotide sequence ID" value="NZ_BAABHN010000062.1"/>
</dbReference>
<gene>
    <name evidence="3" type="ORF">ACFPEL_28590</name>
</gene>